<dbReference type="Pfam" id="PF03807">
    <property type="entry name" value="F420_oxidored"/>
    <property type="match status" value="1"/>
</dbReference>
<dbReference type="EC" id="1.5.1.2" evidence="10 11"/>
<evidence type="ECO:0000256" key="13">
    <source>
        <dbReference type="RuleBase" id="RU003903"/>
    </source>
</evidence>
<feature type="binding site" evidence="12">
    <location>
        <position position="56"/>
    </location>
    <ligand>
        <name>NADPH</name>
        <dbReference type="ChEBI" id="CHEBI:57783"/>
    </ligand>
</feature>
<dbReference type="InterPro" id="IPR028939">
    <property type="entry name" value="P5C_Rdtase_cat_N"/>
</dbReference>
<accession>A0A222FGD9</accession>
<evidence type="ECO:0000256" key="1">
    <source>
        <dbReference type="ARBA" id="ARBA00005205"/>
    </source>
</evidence>
<evidence type="ECO:0000259" key="15">
    <source>
        <dbReference type="Pfam" id="PF14748"/>
    </source>
</evidence>
<evidence type="ECO:0000256" key="11">
    <source>
        <dbReference type="NCBIfam" id="TIGR00112"/>
    </source>
</evidence>
<evidence type="ECO:0000256" key="3">
    <source>
        <dbReference type="ARBA" id="ARBA00022490"/>
    </source>
</evidence>
<dbReference type="GO" id="GO:0055129">
    <property type="term" value="P:L-proline biosynthetic process"/>
    <property type="evidence" value="ECO:0007669"/>
    <property type="project" value="UniProtKB-UniRule"/>
</dbReference>
<dbReference type="FunFam" id="3.40.50.720:FF:000105">
    <property type="entry name" value="Pyrroline-5-carboxylate reductase"/>
    <property type="match status" value="1"/>
</dbReference>
<dbReference type="InterPro" id="IPR008927">
    <property type="entry name" value="6-PGluconate_DH-like_C_sf"/>
</dbReference>
<dbReference type="PROSITE" id="PS00521">
    <property type="entry name" value="P5CR"/>
    <property type="match status" value="1"/>
</dbReference>
<dbReference type="GO" id="GO:0005737">
    <property type="term" value="C:cytoplasm"/>
    <property type="evidence" value="ECO:0007669"/>
    <property type="project" value="UniProtKB-SubCell"/>
</dbReference>
<dbReference type="InterPro" id="IPR000304">
    <property type="entry name" value="Pyrroline-COOH_reductase"/>
</dbReference>
<evidence type="ECO:0000256" key="8">
    <source>
        <dbReference type="ARBA" id="ARBA00050547"/>
    </source>
</evidence>
<evidence type="ECO:0000256" key="10">
    <source>
        <dbReference type="HAMAP-Rule" id="MF_01925"/>
    </source>
</evidence>
<dbReference type="PIRSF" id="PIRSF000193">
    <property type="entry name" value="Pyrrol-5-carb_rd"/>
    <property type="match status" value="1"/>
</dbReference>
<evidence type="ECO:0000256" key="6">
    <source>
        <dbReference type="ARBA" id="ARBA00022857"/>
    </source>
</evidence>
<dbReference type="Gene3D" id="3.40.50.720">
    <property type="entry name" value="NAD(P)-binding Rossmann-like Domain"/>
    <property type="match status" value="1"/>
</dbReference>
<dbReference type="PANTHER" id="PTHR11645">
    <property type="entry name" value="PYRROLINE-5-CARBOXYLATE REDUCTASE"/>
    <property type="match status" value="1"/>
</dbReference>
<dbReference type="HAMAP" id="MF_01925">
    <property type="entry name" value="P5C_reductase"/>
    <property type="match status" value="1"/>
</dbReference>
<comment type="subcellular location">
    <subcellularLocation>
        <location evidence="10">Cytoplasm</location>
    </subcellularLocation>
</comment>
<dbReference type="EMBL" id="CP022530">
    <property type="protein sequence ID" value="ASP38145.1"/>
    <property type="molecule type" value="Genomic_DNA"/>
</dbReference>
<evidence type="ECO:0000256" key="2">
    <source>
        <dbReference type="ARBA" id="ARBA00005525"/>
    </source>
</evidence>
<keyword evidence="5 10" id="KW-0641">Proline biosynthesis</keyword>
<dbReference type="SUPFAM" id="SSF51735">
    <property type="entry name" value="NAD(P)-binding Rossmann-fold domains"/>
    <property type="match status" value="1"/>
</dbReference>
<dbReference type="InterPro" id="IPR029036">
    <property type="entry name" value="P5CR_dimer"/>
</dbReference>
<dbReference type="UniPathway" id="UPA00098">
    <property type="reaction ID" value="UER00361"/>
</dbReference>
<keyword evidence="4 10" id="KW-0028">Amino-acid biosynthesis</keyword>
<sequence length="276" mass="29568">MTQVAFIGGGNMAASIIGGLVQQGEYSAQQIHVSDPNDSQRQQLSEQFGVHTYADNQQAIEQADVVMLAVKPQVMQQVLAPLFATLSERQPLIISIAAGIDMPSLAQWTGCKAIVRCMPNTPSLVNYGSSGLFASDDTNMHQRNLADSLMRAVGITVWVQQEQEIDTVIAVSGSGPAYYFLMMEAMIETATKMGMSLETATQLTLQTAAGAAEMAKRSDVDPAELRRRVTSPGGTTQQAIATFESAHLRDIVAAAMQAAQQRAAEMSLELGAQSEQ</sequence>
<dbReference type="AlphaFoldDB" id="A0A222FGD9"/>
<evidence type="ECO:0000256" key="5">
    <source>
        <dbReference type="ARBA" id="ARBA00022650"/>
    </source>
</evidence>
<evidence type="ECO:0000256" key="9">
    <source>
        <dbReference type="ARBA" id="ARBA00052690"/>
    </source>
</evidence>
<keyword evidence="7 10" id="KW-0560">Oxidoreductase</keyword>
<comment type="catalytic activity">
    <reaction evidence="9 10 13">
        <text>L-proline + NADP(+) = (S)-1-pyrroline-5-carboxylate + NADPH + 2 H(+)</text>
        <dbReference type="Rhea" id="RHEA:14109"/>
        <dbReference type="ChEBI" id="CHEBI:15378"/>
        <dbReference type="ChEBI" id="CHEBI:17388"/>
        <dbReference type="ChEBI" id="CHEBI:57783"/>
        <dbReference type="ChEBI" id="CHEBI:58349"/>
        <dbReference type="ChEBI" id="CHEBI:60039"/>
        <dbReference type="EC" id="1.5.1.2"/>
    </reaction>
</comment>
<evidence type="ECO:0000313" key="17">
    <source>
        <dbReference type="Proteomes" id="UP000202440"/>
    </source>
</evidence>
<comment type="pathway">
    <text evidence="1 10 13">Amino-acid biosynthesis; L-proline biosynthesis; L-proline from L-glutamate 5-semialdehyde: step 1/1.</text>
</comment>
<comment type="similarity">
    <text evidence="2 10 13">Belongs to the pyrroline-5-carboxylate reductase family.</text>
</comment>
<feature type="binding site" evidence="12">
    <location>
        <begin position="7"/>
        <end position="12"/>
    </location>
    <ligand>
        <name>NADP(+)</name>
        <dbReference type="ChEBI" id="CHEBI:58349"/>
    </ligand>
</feature>
<dbReference type="InterPro" id="IPR036291">
    <property type="entry name" value="NAD(P)-bd_dom_sf"/>
</dbReference>
<dbReference type="GO" id="GO:0004735">
    <property type="term" value="F:pyrroline-5-carboxylate reductase activity"/>
    <property type="evidence" value="ECO:0007669"/>
    <property type="project" value="UniProtKB-UniRule"/>
</dbReference>
<dbReference type="Gene3D" id="1.10.3730.10">
    <property type="entry name" value="ProC C-terminal domain-like"/>
    <property type="match status" value="1"/>
</dbReference>
<feature type="domain" description="Pyrroline-5-carboxylate reductase dimerisation" evidence="15">
    <location>
        <begin position="162"/>
        <end position="266"/>
    </location>
</feature>
<evidence type="ECO:0000256" key="12">
    <source>
        <dbReference type="PIRSR" id="PIRSR000193-1"/>
    </source>
</evidence>
<gene>
    <name evidence="10" type="primary">proC</name>
    <name evidence="16" type="ORF">CHH28_05350</name>
</gene>
<dbReference type="SUPFAM" id="SSF48179">
    <property type="entry name" value="6-phosphogluconate dehydrogenase C-terminal domain-like"/>
    <property type="match status" value="1"/>
</dbReference>
<keyword evidence="6 10" id="KW-0521">NADP</keyword>
<dbReference type="Proteomes" id="UP000202440">
    <property type="component" value="Chromosome"/>
</dbReference>
<keyword evidence="17" id="KW-1185">Reference proteome</keyword>
<organism evidence="16 17">
    <name type="scientific">Bacterioplanes sanyensis</name>
    <dbReference type="NCBI Taxonomy" id="1249553"/>
    <lineage>
        <taxon>Bacteria</taxon>
        <taxon>Pseudomonadati</taxon>
        <taxon>Pseudomonadota</taxon>
        <taxon>Gammaproteobacteria</taxon>
        <taxon>Oceanospirillales</taxon>
        <taxon>Oceanospirillaceae</taxon>
        <taxon>Bacterioplanes</taxon>
    </lineage>
</organism>
<dbReference type="KEGG" id="bsan:CHH28_05350"/>
<dbReference type="Pfam" id="PF14748">
    <property type="entry name" value="P5CR_dimer"/>
    <property type="match status" value="1"/>
</dbReference>
<comment type="function">
    <text evidence="10">Catalyzes the reduction of 1-pyrroline-5-carboxylate (PCA) to L-proline.</text>
</comment>
<protein>
    <recommendedName>
        <fullName evidence="10 11">Pyrroline-5-carboxylate reductase</fullName>
        <shortName evidence="10">P5C reductase</shortName>
        <shortName evidence="10">P5CR</shortName>
        <ecNumber evidence="10 11">1.5.1.2</ecNumber>
    </recommendedName>
    <alternativeName>
        <fullName evidence="10">PCA reductase</fullName>
    </alternativeName>
</protein>
<comment type="catalytic activity">
    <reaction evidence="8 10">
        <text>L-proline + NAD(+) = (S)-1-pyrroline-5-carboxylate + NADH + 2 H(+)</text>
        <dbReference type="Rhea" id="RHEA:14105"/>
        <dbReference type="ChEBI" id="CHEBI:15378"/>
        <dbReference type="ChEBI" id="CHEBI:17388"/>
        <dbReference type="ChEBI" id="CHEBI:57540"/>
        <dbReference type="ChEBI" id="CHEBI:57945"/>
        <dbReference type="ChEBI" id="CHEBI:60039"/>
        <dbReference type="EC" id="1.5.1.2"/>
    </reaction>
</comment>
<name>A0A222FGD9_9GAMM</name>
<evidence type="ECO:0000259" key="14">
    <source>
        <dbReference type="Pfam" id="PF03807"/>
    </source>
</evidence>
<keyword evidence="3 10" id="KW-0963">Cytoplasm</keyword>
<dbReference type="RefSeq" id="WP_094059344.1">
    <property type="nucleotide sequence ID" value="NZ_CP022530.1"/>
</dbReference>
<evidence type="ECO:0000256" key="4">
    <source>
        <dbReference type="ARBA" id="ARBA00022605"/>
    </source>
</evidence>
<evidence type="ECO:0000256" key="7">
    <source>
        <dbReference type="ARBA" id="ARBA00023002"/>
    </source>
</evidence>
<proteinExistence type="inferred from homology"/>
<dbReference type="NCBIfam" id="TIGR00112">
    <property type="entry name" value="proC"/>
    <property type="match status" value="1"/>
</dbReference>
<dbReference type="OrthoDB" id="9805754at2"/>
<feature type="binding site" evidence="12">
    <location>
        <begin position="69"/>
        <end position="72"/>
    </location>
    <ligand>
        <name>NADP(+)</name>
        <dbReference type="ChEBI" id="CHEBI:58349"/>
    </ligand>
</feature>
<evidence type="ECO:0000313" key="16">
    <source>
        <dbReference type="EMBL" id="ASP38145.1"/>
    </source>
</evidence>
<feature type="domain" description="Pyrroline-5-carboxylate reductase catalytic N-terminal" evidence="14">
    <location>
        <begin position="3"/>
        <end position="99"/>
    </location>
</feature>
<dbReference type="InterPro" id="IPR053790">
    <property type="entry name" value="P5CR-like_CS"/>
</dbReference>
<reference evidence="16 17" key="1">
    <citation type="submission" date="2017-07" db="EMBL/GenBank/DDBJ databases">
        <title>Annotated genome sequence of Bacterioplanes sanyensis isolated from Red Sea.</title>
        <authorList>
            <person name="Rehman Z.U."/>
        </authorList>
    </citation>
    <scope>NUCLEOTIDE SEQUENCE [LARGE SCALE GENOMIC DNA]</scope>
    <source>
        <strain evidence="16 17">NV9</strain>
    </source>
</reference>
<dbReference type="PANTHER" id="PTHR11645:SF0">
    <property type="entry name" value="PYRROLINE-5-CARBOXYLATE REDUCTASE 3"/>
    <property type="match status" value="1"/>
</dbReference>
<dbReference type="FunFam" id="1.10.3730.10:FF:000001">
    <property type="entry name" value="Pyrroline-5-carboxylate reductase"/>
    <property type="match status" value="1"/>
</dbReference>